<dbReference type="PROSITE" id="PS51276">
    <property type="entry name" value="PEPTIDASE_C56_PFPI"/>
    <property type="match status" value="1"/>
</dbReference>
<dbReference type="Gene3D" id="3.40.50.880">
    <property type="match status" value="1"/>
</dbReference>
<dbReference type="Pfam" id="PF01965">
    <property type="entry name" value="DJ-1_PfpI"/>
    <property type="match status" value="1"/>
</dbReference>
<feature type="domain" description="DJ-1/PfpI" evidence="2">
    <location>
        <begin position="3"/>
        <end position="164"/>
    </location>
</feature>
<dbReference type="GO" id="GO:0006508">
    <property type="term" value="P:proteolysis"/>
    <property type="evidence" value="ECO:0007669"/>
    <property type="project" value="UniProtKB-KW"/>
</dbReference>
<comment type="similarity">
    <text evidence="1">Belongs to the peptidase C56 family.</text>
</comment>
<keyword evidence="3" id="KW-0378">Hydrolase</keyword>
<dbReference type="EMBL" id="FNBU01000020">
    <property type="protein sequence ID" value="SDF66758.1"/>
    <property type="molecule type" value="Genomic_DNA"/>
</dbReference>
<dbReference type="CDD" id="cd03134">
    <property type="entry name" value="GATase1_PfpI_like"/>
    <property type="match status" value="1"/>
</dbReference>
<dbReference type="PANTHER" id="PTHR42733">
    <property type="entry name" value="DJ-1 PROTEIN"/>
    <property type="match status" value="1"/>
</dbReference>
<dbReference type="SUPFAM" id="SSF52317">
    <property type="entry name" value="Class I glutamine amidotransferase-like"/>
    <property type="match status" value="1"/>
</dbReference>
<reference evidence="4" key="1">
    <citation type="submission" date="2016-10" db="EMBL/GenBank/DDBJ databases">
        <authorList>
            <person name="Varghese N."/>
            <person name="Submissions S."/>
        </authorList>
    </citation>
    <scope>NUCLEOTIDE SEQUENCE [LARGE SCALE GENOMIC DNA]</scope>
    <source>
        <strain evidence="4">DSM 23256</strain>
    </source>
</reference>
<evidence type="ECO:0000259" key="2">
    <source>
        <dbReference type="Pfam" id="PF01965"/>
    </source>
</evidence>
<accession>A0A1G7MY87</accession>
<dbReference type="InterPro" id="IPR002818">
    <property type="entry name" value="DJ-1/PfpI"/>
</dbReference>
<evidence type="ECO:0000256" key="1">
    <source>
        <dbReference type="ARBA" id="ARBA00008542"/>
    </source>
</evidence>
<name>A0A1G7MY87_9FIRM</name>
<dbReference type="RefSeq" id="WP_093691093.1">
    <property type="nucleotide sequence ID" value="NZ_FNBU01000020.1"/>
</dbReference>
<evidence type="ECO:0000313" key="4">
    <source>
        <dbReference type="Proteomes" id="UP000243333"/>
    </source>
</evidence>
<protein>
    <submittedName>
        <fullName evidence="3">Protease I</fullName>
    </submittedName>
</protein>
<gene>
    <name evidence="3" type="ORF">SAMN05660235_02347</name>
</gene>
<dbReference type="InterPro" id="IPR029062">
    <property type="entry name" value="Class_I_gatase-like"/>
</dbReference>
<dbReference type="InterPro" id="IPR006286">
    <property type="entry name" value="C56_PfpI-like"/>
</dbReference>
<dbReference type="Proteomes" id="UP000243333">
    <property type="component" value="Unassembled WGS sequence"/>
</dbReference>
<dbReference type="OrthoDB" id="9800516at2"/>
<dbReference type="STRING" id="1123285.SAMN05660235_02347"/>
<dbReference type="GO" id="GO:0008233">
    <property type="term" value="F:peptidase activity"/>
    <property type="evidence" value="ECO:0007669"/>
    <property type="project" value="UniProtKB-KW"/>
</dbReference>
<dbReference type="AlphaFoldDB" id="A0A1G7MY87"/>
<evidence type="ECO:0000313" key="3">
    <source>
        <dbReference type="EMBL" id="SDF66758.1"/>
    </source>
</evidence>
<keyword evidence="3" id="KW-0645">Protease</keyword>
<keyword evidence="4" id="KW-1185">Reference proteome</keyword>
<sequence>MAKVMLLIENGFEEMEALYPYYRMKEAGHTVDVVAPAKGIYKGKYGYPLTATLTPAEVTVADYAGLIIPGGQAPDRMRIHDGLVDLVKQADKAGLVVAAICHGPQMLIEADIIRGRNVTCYKSILTDVLNAGAIFHDLEVIIDGKLITSRLPADLPAFCKEILKLLPN</sequence>
<organism evidence="3 4">
    <name type="scientific">Sporolituus thermophilus DSM 23256</name>
    <dbReference type="NCBI Taxonomy" id="1123285"/>
    <lineage>
        <taxon>Bacteria</taxon>
        <taxon>Bacillati</taxon>
        <taxon>Bacillota</taxon>
        <taxon>Negativicutes</taxon>
        <taxon>Selenomonadales</taxon>
        <taxon>Sporomusaceae</taxon>
        <taxon>Sporolituus</taxon>
    </lineage>
</organism>
<dbReference type="NCBIfam" id="TIGR01382">
    <property type="entry name" value="PfpI"/>
    <property type="match status" value="1"/>
</dbReference>
<proteinExistence type="inferred from homology"/>